<feature type="region of interest" description="Disordered" evidence="1">
    <location>
        <begin position="182"/>
        <end position="240"/>
    </location>
</feature>
<evidence type="ECO:0000256" key="1">
    <source>
        <dbReference type="SAM" id="MobiDB-lite"/>
    </source>
</evidence>
<reference evidence="2" key="1">
    <citation type="submission" date="2022-06" db="EMBL/GenBank/DDBJ databases">
        <authorList>
            <consortium name="SYNGENTA / RWTH Aachen University"/>
        </authorList>
    </citation>
    <scope>NUCLEOTIDE SEQUENCE</scope>
</reference>
<accession>A0AAV0AR91</accession>
<feature type="compositionally biased region" description="Basic residues" evidence="1">
    <location>
        <begin position="196"/>
        <end position="227"/>
    </location>
</feature>
<protein>
    <submittedName>
        <fullName evidence="2">Expressed protein</fullName>
    </submittedName>
</protein>
<gene>
    <name evidence="2" type="ORF">PPACK8108_LOCUS4802</name>
</gene>
<proteinExistence type="predicted"/>
<evidence type="ECO:0000313" key="2">
    <source>
        <dbReference type="EMBL" id="CAH7670113.1"/>
    </source>
</evidence>
<evidence type="ECO:0000313" key="3">
    <source>
        <dbReference type="Proteomes" id="UP001153365"/>
    </source>
</evidence>
<name>A0AAV0AR91_PHAPC</name>
<dbReference type="EMBL" id="CALTRL010000937">
    <property type="protein sequence ID" value="CAH7670113.1"/>
    <property type="molecule type" value="Genomic_DNA"/>
</dbReference>
<keyword evidence="3" id="KW-1185">Reference proteome</keyword>
<sequence length="584" mass="67537">MRPNGCILDLEWLRLINIFLMSSLIHGNLGSLEFFKASRLTSGSHMIDLNHPTPQHGNLINPSIGERYLEIPPKKRFKNHESNTGSLRIAKFDLNELPEDTGSEMSHKHHDEISELGSEKDSVQTSKSHTIEPAHGTISLADSKSSSADIGYVSSEPASDQDQRINDSDFVRDLSDFYTIRRSMNKPRRRYDQKDKKQHSLKRLKGTNSLHSKKSSTKSVAKNRKRKKSDDSEEQDLSREVKGKNKMSIFIMERAKYKVKKNLSAHYLKSFKTSLTTKVKNPGPFDLQGEKAYRSPYNRVLLGFIKKNLKNILPVELSKYEISASFLQVVKNFFWNKVDGLFFLSEESFKVAILSVHCESPWVTTSTLKSASGIFCFPSVFTRFLSYEKVSRFFLNDEMRQAVSDKFMEFNSKLLESESGSINIRSGIRAKILNQTWSRMIGFLAYVHAFNAIVIPKDTKPLSHQQLVKQQKKAIDFFFQLHEKVEISWADTKGSEIKYIRLKNFTDKSDFEEEKQKVMKEIFNSHLRSDNAPWLYIELWMIECRPSLYKIMKNSPNREQKFKSLTNRVFLLLFSGMYSYTKLI</sequence>
<dbReference type="AlphaFoldDB" id="A0AAV0AR91"/>
<feature type="region of interest" description="Disordered" evidence="1">
    <location>
        <begin position="98"/>
        <end position="167"/>
    </location>
</feature>
<feature type="compositionally biased region" description="Basic and acidic residues" evidence="1">
    <location>
        <begin position="105"/>
        <end position="122"/>
    </location>
</feature>
<comment type="caution">
    <text evidence="2">The sequence shown here is derived from an EMBL/GenBank/DDBJ whole genome shotgun (WGS) entry which is preliminary data.</text>
</comment>
<organism evidence="2 3">
    <name type="scientific">Phakopsora pachyrhizi</name>
    <name type="common">Asian soybean rust disease fungus</name>
    <dbReference type="NCBI Taxonomy" id="170000"/>
    <lineage>
        <taxon>Eukaryota</taxon>
        <taxon>Fungi</taxon>
        <taxon>Dikarya</taxon>
        <taxon>Basidiomycota</taxon>
        <taxon>Pucciniomycotina</taxon>
        <taxon>Pucciniomycetes</taxon>
        <taxon>Pucciniales</taxon>
        <taxon>Phakopsoraceae</taxon>
        <taxon>Phakopsora</taxon>
    </lineage>
</organism>
<dbReference type="Proteomes" id="UP001153365">
    <property type="component" value="Unassembled WGS sequence"/>
</dbReference>